<evidence type="ECO:0000256" key="5">
    <source>
        <dbReference type="ARBA" id="ARBA00023222"/>
    </source>
</evidence>
<dbReference type="Proteomes" id="UP000253769">
    <property type="component" value="Unassembled WGS sequence"/>
</dbReference>
<keyword evidence="3" id="KW-0028">Amino-acid biosynthesis</keyword>
<dbReference type="CDD" id="cd04905">
    <property type="entry name" value="ACT_CM-PDT"/>
    <property type="match status" value="1"/>
</dbReference>
<proteinExistence type="predicted"/>
<dbReference type="SUPFAM" id="SSF53850">
    <property type="entry name" value="Periplasmic binding protein-like II"/>
    <property type="match status" value="1"/>
</dbReference>
<evidence type="ECO:0000313" key="11">
    <source>
        <dbReference type="Proteomes" id="UP000253769"/>
    </source>
</evidence>
<evidence type="ECO:0000259" key="9">
    <source>
        <dbReference type="PROSITE" id="PS51171"/>
    </source>
</evidence>
<dbReference type="OrthoDB" id="9802281at2"/>
<dbReference type="InterPro" id="IPR008242">
    <property type="entry name" value="Chor_mutase/pphenate_deHydtase"/>
</dbReference>
<evidence type="ECO:0000313" key="10">
    <source>
        <dbReference type="EMBL" id="RDE25189.1"/>
    </source>
</evidence>
<evidence type="ECO:0000256" key="7">
    <source>
        <dbReference type="ARBA" id="ARBA00047848"/>
    </source>
</evidence>
<dbReference type="RefSeq" id="WP_114694785.1">
    <property type="nucleotide sequence ID" value="NZ_QQOH01000001.1"/>
</dbReference>
<name>A0A369WVX3_9GAMM</name>
<feature type="domain" description="Prephenate dehydratase" evidence="9">
    <location>
        <begin position="5"/>
        <end position="180"/>
    </location>
</feature>
<dbReference type="Gene3D" id="3.40.190.10">
    <property type="entry name" value="Periplasmic binding protein-like II"/>
    <property type="match status" value="2"/>
</dbReference>
<evidence type="ECO:0000256" key="2">
    <source>
        <dbReference type="ARBA" id="ARBA00013147"/>
    </source>
</evidence>
<dbReference type="Pfam" id="PF00800">
    <property type="entry name" value="PDT"/>
    <property type="match status" value="1"/>
</dbReference>
<dbReference type="PROSITE" id="PS00857">
    <property type="entry name" value="PREPHENATE_DEHYDR_1"/>
    <property type="match status" value="1"/>
</dbReference>
<dbReference type="InterPro" id="IPR018528">
    <property type="entry name" value="Preph_deHydtase_CS"/>
</dbReference>
<sequence length="285" mass="31624">MYEDIIVYQGRPGAYSHLSCRKVFPDMDAQACESFVEAMERVEQGLAKLAMIPLENSTAGRVEEIYRQMPKTKLHIIGEHFEPVNHCLLGLKGSKLANIRKAGSHPQALAQCQDHLKSLDIEPVAMFDTAGAALALSQQQDASQAAIASSLAAELYGLDVLKANMQDVDGNTTRFLILSKTRKMPDFVPGKRYITSMMFKTRNIPAALYKCLGGFSTNNVNLVKLESYMAGGTLKDCSFHLDVAAHPDQHSMQLALQELDFFALDIRNLGTYEAHTFRTDHELIE</sequence>
<keyword evidence="4" id="KW-0057">Aromatic amino acid biosynthesis</keyword>
<dbReference type="EMBL" id="QQOH01000001">
    <property type="protein sequence ID" value="RDE25189.1"/>
    <property type="molecule type" value="Genomic_DNA"/>
</dbReference>
<dbReference type="PROSITE" id="PS51171">
    <property type="entry name" value="PREPHENATE_DEHYDR_3"/>
    <property type="match status" value="1"/>
</dbReference>
<dbReference type="EC" id="4.2.1.51" evidence="2"/>
<evidence type="ECO:0000256" key="6">
    <source>
        <dbReference type="ARBA" id="ARBA00023239"/>
    </source>
</evidence>
<dbReference type="PANTHER" id="PTHR21022:SF19">
    <property type="entry name" value="PREPHENATE DEHYDRATASE-RELATED"/>
    <property type="match status" value="1"/>
</dbReference>
<keyword evidence="6 10" id="KW-0456">Lyase</keyword>
<dbReference type="GO" id="GO:0009094">
    <property type="term" value="P:L-phenylalanine biosynthetic process"/>
    <property type="evidence" value="ECO:0007669"/>
    <property type="project" value="UniProtKB-UniPathway"/>
</dbReference>
<dbReference type="PANTHER" id="PTHR21022">
    <property type="entry name" value="PREPHENATE DEHYDRATASE P PROTEIN"/>
    <property type="match status" value="1"/>
</dbReference>
<evidence type="ECO:0000256" key="4">
    <source>
        <dbReference type="ARBA" id="ARBA00023141"/>
    </source>
</evidence>
<reference evidence="10 11" key="1">
    <citation type="submission" date="2018-07" db="EMBL/GenBank/DDBJ databases">
        <title>Motiliproteus coralliicola sp. nov., a bacterium isolated from Coral.</title>
        <authorList>
            <person name="Wang G."/>
        </authorList>
    </citation>
    <scope>NUCLEOTIDE SEQUENCE [LARGE SCALE GENOMIC DNA]</scope>
    <source>
        <strain evidence="10 11">C34</strain>
    </source>
</reference>
<dbReference type="CDD" id="cd13631">
    <property type="entry name" value="PBP2_Ct-PDT_like"/>
    <property type="match status" value="1"/>
</dbReference>
<gene>
    <name evidence="10" type="ORF">DV711_06430</name>
</gene>
<dbReference type="AlphaFoldDB" id="A0A369WVX3"/>
<protein>
    <recommendedName>
        <fullName evidence="2">prephenate dehydratase</fullName>
        <ecNumber evidence="2">4.2.1.51</ecNumber>
    </recommendedName>
</protein>
<dbReference type="GO" id="GO:0005737">
    <property type="term" value="C:cytoplasm"/>
    <property type="evidence" value="ECO:0007669"/>
    <property type="project" value="TreeGrafter"/>
</dbReference>
<dbReference type="SUPFAM" id="SSF55021">
    <property type="entry name" value="ACT-like"/>
    <property type="match status" value="1"/>
</dbReference>
<keyword evidence="5" id="KW-0584">Phenylalanine biosynthesis</keyword>
<evidence type="ECO:0000256" key="3">
    <source>
        <dbReference type="ARBA" id="ARBA00022605"/>
    </source>
</evidence>
<comment type="pathway">
    <text evidence="1">Amino-acid biosynthesis; L-phenylalanine biosynthesis; phenylpyruvate from prephenate: step 1/1.</text>
</comment>
<dbReference type="Gene3D" id="3.30.70.260">
    <property type="match status" value="1"/>
</dbReference>
<dbReference type="NCBIfam" id="NF008866">
    <property type="entry name" value="PRK11899.1"/>
    <property type="match status" value="1"/>
</dbReference>
<dbReference type="UniPathway" id="UPA00121">
    <property type="reaction ID" value="UER00345"/>
</dbReference>
<dbReference type="PIRSF" id="PIRSF001500">
    <property type="entry name" value="Chor_mut_pdt_Ppr"/>
    <property type="match status" value="1"/>
</dbReference>
<comment type="catalytic activity">
    <reaction evidence="7">
        <text>prephenate + H(+) = 3-phenylpyruvate + CO2 + H2O</text>
        <dbReference type="Rhea" id="RHEA:21648"/>
        <dbReference type="ChEBI" id="CHEBI:15377"/>
        <dbReference type="ChEBI" id="CHEBI:15378"/>
        <dbReference type="ChEBI" id="CHEBI:16526"/>
        <dbReference type="ChEBI" id="CHEBI:18005"/>
        <dbReference type="ChEBI" id="CHEBI:29934"/>
        <dbReference type="EC" id="4.2.1.51"/>
    </reaction>
</comment>
<evidence type="ECO:0000256" key="8">
    <source>
        <dbReference type="PIRSR" id="PIRSR001500-2"/>
    </source>
</evidence>
<dbReference type="InterPro" id="IPR045865">
    <property type="entry name" value="ACT-like_dom_sf"/>
</dbReference>
<comment type="caution">
    <text evidence="10">The sequence shown here is derived from an EMBL/GenBank/DDBJ whole genome shotgun (WGS) entry which is preliminary data.</text>
</comment>
<accession>A0A369WVX3</accession>
<keyword evidence="11" id="KW-1185">Reference proteome</keyword>
<feature type="site" description="Essential for prephenate dehydratase activity" evidence="8">
    <location>
        <position position="173"/>
    </location>
</feature>
<evidence type="ECO:0000256" key="1">
    <source>
        <dbReference type="ARBA" id="ARBA00004741"/>
    </source>
</evidence>
<dbReference type="InterPro" id="IPR001086">
    <property type="entry name" value="Preph_deHydtase"/>
</dbReference>
<organism evidence="10 11">
    <name type="scientific">Motiliproteus coralliicola</name>
    <dbReference type="NCBI Taxonomy" id="2283196"/>
    <lineage>
        <taxon>Bacteria</taxon>
        <taxon>Pseudomonadati</taxon>
        <taxon>Pseudomonadota</taxon>
        <taxon>Gammaproteobacteria</taxon>
        <taxon>Oceanospirillales</taxon>
        <taxon>Oceanospirillaceae</taxon>
        <taxon>Motiliproteus</taxon>
    </lineage>
</organism>
<dbReference type="GO" id="GO:0004664">
    <property type="term" value="F:prephenate dehydratase activity"/>
    <property type="evidence" value="ECO:0007669"/>
    <property type="project" value="UniProtKB-EC"/>
</dbReference>